<keyword evidence="2" id="KW-0732">Signal</keyword>
<dbReference type="Pfam" id="PF11954">
    <property type="entry name" value="DUF3471"/>
    <property type="match status" value="1"/>
</dbReference>
<dbReference type="InterPro" id="IPR012338">
    <property type="entry name" value="Beta-lactam/transpept-like"/>
</dbReference>
<comment type="caution">
    <text evidence="5">The sequence shown here is derived from an EMBL/GenBank/DDBJ whole genome shotgun (WGS) entry which is preliminary data.</text>
</comment>
<name>A0A9P8N5V2_9HYPO</name>
<evidence type="ECO:0000259" key="3">
    <source>
        <dbReference type="Pfam" id="PF00144"/>
    </source>
</evidence>
<organism evidence="5 6">
    <name type="scientific">Hirsutella rhossiliensis</name>
    <dbReference type="NCBI Taxonomy" id="111463"/>
    <lineage>
        <taxon>Eukaryota</taxon>
        <taxon>Fungi</taxon>
        <taxon>Dikarya</taxon>
        <taxon>Ascomycota</taxon>
        <taxon>Pezizomycotina</taxon>
        <taxon>Sordariomycetes</taxon>
        <taxon>Hypocreomycetidae</taxon>
        <taxon>Hypocreales</taxon>
        <taxon>Ophiocordycipitaceae</taxon>
        <taxon>Hirsutella</taxon>
    </lineage>
</organism>
<dbReference type="EMBL" id="JAIZPD010000001">
    <property type="protein sequence ID" value="KAH0967500.1"/>
    <property type="molecule type" value="Genomic_DNA"/>
</dbReference>
<dbReference type="InterPro" id="IPR050491">
    <property type="entry name" value="AmpC-like"/>
</dbReference>
<accession>A0A9P8N5V2</accession>
<gene>
    <name evidence="5" type="ORF">HRG_00142</name>
</gene>
<evidence type="ECO:0000259" key="4">
    <source>
        <dbReference type="Pfam" id="PF11954"/>
    </source>
</evidence>
<feature type="domain" description="Peptidase S12 Pab87-related C-terminal" evidence="4">
    <location>
        <begin position="450"/>
        <end position="546"/>
    </location>
</feature>
<dbReference type="InterPro" id="IPR001466">
    <property type="entry name" value="Beta-lactam-related"/>
</dbReference>
<comment type="similarity">
    <text evidence="1">Belongs to the peptidase S12 family.</text>
</comment>
<feature type="signal peptide" evidence="2">
    <location>
        <begin position="1"/>
        <end position="16"/>
    </location>
</feature>
<dbReference type="PANTHER" id="PTHR46825">
    <property type="entry name" value="D-ALANYL-D-ALANINE-CARBOXYPEPTIDASE/ENDOPEPTIDASE AMPH"/>
    <property type="match status" value="1"/>
</dbReference>
<dbReference type="GeneID" id="68349271"/>
<feature type="chain" id="PRO_5040189509" evidence="2">
    <location>
        <begin position="17"/>
        <end position="556"/>
    </location>
</feature>
<dbReference type="Gene3D" id="3.40.710.10">
    <property type="entry name" value="DD-peptidase/beta-lactamase superfamily"/>
    <property type="match status" value="1"/>
</dbReference>
<dbReference type="AlphaFoldDB" id="A0A9P8N5V2"/>
<dbReference type="OrthoDB" id="10250282at2759"/>
<dbReference type="InterPro" id="IPR021860">
    <property type="entry name" value="Peptidase_S12_Pab87-rel_C"/>
</dbReference>
<dbReference type="Pfam" id="PF00144">
    <property type="entry name" value="Beta-lactamase"/>
    <property type="match status" value="1"/>
</dbReference>
<dbReference type="Proteomes" id="UP000824596">
    <property type="component" value="Unassembled WGS sequence"/>
</dbReference>
<evidence type="ECO:0000313" key="6">
    <source>
        <dbReference type="Proteomes" id="UP000824596"/>
    </source>
</evidence>
<feature type="domain" description="Beta-lactamase-related" evidence="3">
    <location>
        <begin position="53"/>
        <end position="402"/>
    </location>
</feature>
<sequence>MRSHVVAMLLPLGLNAFDLHAQVPLLGSNEGAPSRCPTVRQRLDNALARVEGIQHIGGTAGMSVGVMSHGQVLLQHSYGFADVETRAVANETTRYPLGSLTKAFVSATVAQLVHDGVLSWERPLSEYLPELSFQSDPALAGRLTLIDLLSHHTGLARLDALWLGANNEVVITNNSTIAVCNHLSSVYPLRSKWLYNNWMYALAGEVIERVVRKPWGQVLEERVLQRVGLSQTSVLGSRIPPDSTALPYIIADDAAPLRIGDLGLLQGHLMSSAGGVRSTVHDMLAWGNALLSAFRQGEPPVEQIGTMLSGQSFMNKSAVSDELYALGWGKVMTPAQFGKIGFNPGLVKGGMPVLGVGSEPQRVFYHNGGLPGYNHCIMLLPAQQAVIIVLTNSISRGDTADWAAQTLLQAVAGFTNPVDLAPVAKEAAKTWSTTYQRMAETLDKHRSPGTKQPPNQELVGQFRHTTGAVFLRVFEEGGALKFNINGSGEQIHVLSHYHKDTFIFLPSAEERTRRGLFHYATNAWLLHFMRDSDGKINHIVWNLDDQVPEGEHFVRH</sequence>
<evidence type="ECO:0000313" key="5">
    <source>
        <dbReference type="EMBL" id="KAH0967500.1"/>
    </source>
</evidence>
<reference evidence="5" key="1">
    <citation type="submission" date="2021-09" db="EMBL/GenBank/DDBJ databases">
        <title>A high-quality genome of the endoparasitic fungus Hirsutella rhossiliensis with a comparison of Hirsutella genomes reveals transposable elements contributing to genome size variation.</title>
        <authorList>
            <person name="Lin R."/>
            <person name="Jiao Y."/>
            <person name="Sun X."/>
            <person name="Ling J."/>
            <person name="Xie B."/>
            <person name="Cheng X."/>
        </authorList>
    </citation>
    <scope>NUCLEOTIDE SEQUENCE</scope>
    <source>
        <strain evidence="5">HR02</strain>
    </source>
</reference>
<evidence type="ECO:0000256" key="1">
    <source>
        <dbReference type="ARBA" id="ARBA00038215"/>
    </source>
</evidence>
<dbReference type="SUPFAM" id="SSF56601">
    <property type="entry name" value="beta-lactamase/transpeptidase-like"/>
    <property type="match status" value="1"/>
</dbReference>
<keyword evidence="6" id="KW-1185">Reference proteome</keyword>
<dbReference type="RefSeq" id="XP_044725013.1">
    <property type="nucleotide sequence ID" value="XM_044858613.1"/>
</dbReference>
<dbReference type="PANTHER" id="PTHR46825:SF14">
    <property type="entry name" value="BETA-LACTAMASE-RELATED DOMAIN-CONTAINING PROTEIN"/>
    <property type="match status" value="1"/>
</dbReference>
<evidence type="ECO:0000256" key="2">
    <source>
        <dbReference type="SAM" id="SignalP"/>
    </source>
</evidence>
<proteinExistence type="inferred from homology"/>
<protein>
    <submittedName>
        <fullName evidence="5">Beta-lactamase domain-containing protein</fullName>
    </submittedName>
</protein>